<dbReference type="AlphaFoldDB" id="A0A0F9V2V4"/>
<reference evidence="2" key="1">
    <citation type="journal article" date="2015" name="Nature">
        <title>Complex archaea that bridge the gap between prokaryotes and eukaryotes.</title>
        <authorList>
            <person name="Spang A."/>
            <person name="Saw J.H."/>
            <person name="Jorgensen S.L."/>
            <person name="Zaremba-Niedzwiedzka K."/>
            <person name="Martijn J."/>
            <person name="Lind A.E."/>
            <person name="van Eijk R."/>
            <person name="Schleper C."/>
            <person name="Guy L."/>
            <person name="Ettema T.J."/>
        </authorList>
    </citation>
    <scope>NUCLEOTIDE SEQUENCE</scope>
</reference>
<keyword evidence="1" id="KW-1133">Transmembrane helix</keyword>
<name>A0A0F9V2V4_9ZZZZ</name>
<feature type="transmembrane region" description="Helical" evidence="1">
    <location>
        <begin position="87"/>
        <end position="104"/>
    </location>
</feature>
<protein>
    <submittedName>
        <fullName evidence="2">Uncharacterized protein</fullName>
    </submittedName>
</protein>
<proteinExistence type="predicted"/>
<feature type="transmembrane region" description="Helical" evidence="1">
    <location>
        <begin position="259"/>
        <end position="279"/>
    </location>
</feature>
<sequence>MSVTTLRKLLADKLGGNNPSAILHADQSTGQQPMSLFDIEEHTEHYLALENGEGKNKGLLTGALGFGGLLFGLFAVAFFLDGRSQSAIETFFIALALFIVPFLWETLRPLPLPILFNRRTRELYFEQDGELYHSPWDGIAAAAYQFHMVGPYTGGMRNAALEVLIHRYGHPEQQMLLSLGLPMGKSLEMQEGFWEYLRAYMNNGPWFDEHGNPSQSDAFVKSQLEVRYRPSQMLPFTWQRLLEKRCAAGGKNYLDWTDVAMLLGLAFLYPMGVIQEFTYNIAKRRSRNRWPVVVTERLQPDGPTTRLVDMEKT</sequence>
<keyword evidence="1" id="KW-0472">Membrane</keyword>
<keyword evidence="1" id="KW-0812">Transmembrane</keyword>
<comment type="caution">
    <text evidence="2">The sequence shown here is derived from an EMBL/GenBank/DDBJ whole genome shotgun (WGS) entry which is preliminary data.</text>
</comment>
<gene>
    <name evidence="2" type="ORF">LCGC14_0193060</name>
</gene>
<evidence type="ECO:0000313" key="2">
    <source>
        <dbReference type="EMBL" id="KKN94042.1"/>
    </source>
</evidence>
<evidence type="ECO:0000256" key="1">
    <source>
        <dbReference type="SAM" id="Phobius"/>
    </source>
</evidence>
<accession>A0A0F9V2V4</accession>
<feature type="transmembrane region" description="Helical" evidence="1">
    <location>
        <begin position="59"/>
        <end position="80"/>
    </location>
</feature>
<dbReference type="EMBL" id="LAZR01000082">
    <property type="protein sequence ID" value="KKN94042.1"/>
    <property type="molecule type" value="Genomic_DNA"/>
</dbReference>
<organism evidence="2">
    <name type="scientific">marine sediment metagenome</name>
    <dbReference type="NCBI Taxonomy" id="412755"/>
    <lineage>
        <taxon>unclassified sequences</taxon>
        <taxon>metagenomes</taxon>
        <taxon>ecological metagenomes</taxon>
    </lineage>
</organism>